<evidence type="ECO:0000313" key="2">
    <source>
        <dbReference type="Proteomes" id="UP001461498"/>
    </source>
</evidence>
<dbReference type="Proteomes" id="UP001461498">
    <property type="component" value="Unassembled WGS sequence"/>
</dbReference>
<reference evidence="1 2" key="1">
    <citation type="submission" date="2022-12" db="EMBL/GenBank/DDBJ databases">
        <title>Chromosome-level genome assembly of true bugs.</title>
        <authorList>
            <person name="Ma L."/>
            <person name="Li H."/>
        </authorList>
    </citation>
    <scope>NUCLEOTIDE SEQUENCE [LARGE SCALE GENOMIC DNA]</scope>
    <source>
        <strain evidence="1">Lab_2022b</strain>
    </source>
</reference>
<gene>
    <name evidence="1" type="ORF">O3M35_008697</name>
</gene>
<evidence type="ECO:0000313" key="1">
    <source>
        <dbReference type="EMBL" id="KAK9506835.1"/>
    </source>
</evidence>
<protein>
    <submittedName>
        <fullName evidence="1">Uncharacterized protein</fullName>
    </submittedName>
</protein>
<dbReference type="AlphaFoldDB" id="A0AAW1DEK3"/>
<organism evidence="1 2">
    <name type="scientific">Rhynocoris fuscipes</name>
    <dbReference type="NCBI Taxonomy" id="488301"/>
    <lineage>
        <taxon>Eukaryota</taxon>
        <taxon>Metazoa</taxon>
        <taxon>Ecdysozoa</taxon>
        <taxon>Arthropoda</taxon>
        <taxon>Hexapoda</taxon>
        <taxon>Insecta</taxon>
        <taxon>Pterygota</taxon>
        <taxon>Neoptera</taxon>
        <taxon>Paraneoptera</taxon>
        <taxon>Hemiptera</taxon>
        <taxon>Heteroptera</taxon>
        <taxon>Panheteroptera</taxon>
        <taxon>Cimicomorpha</taxon>
        <taxon>Reduviidae</taxon>
        <taxon>Harpactorinae</taxon>
        <taxon>Harpactorini</taxon>
        <taxon>Rhynocoris</taxon>
    </lineage>
</organism>
<proteinExistence type="predicted"/>
<keyword evidence="2" id="KW-1185">Reference proteome</keyword>
<accession>A0AAW1DEK3</accession>
<dbReference type="EMBL" id="JAPXFL010000005">
    <property type="protein sequence ID" value="KAK9506835.1"/>
    <property type="molecule type" value="Genomic_DNA"/>
</dbReference>
<name>A0AAW1DEK3_9HEMI</name>
<sequence length="66" mass="8102">MTELERKMCFMHQAKWHSCLTDGAQKLIIAKLSNIRREYKKMFKLAKIVSEIWWTELIYWQHGWCI</sequence>
<comment type="caution">
    <text evidence="1">The sequence shown here is derived from an EMBL/GenBank/DDBJ whole genome shotgun (WGS) entry which is preliminary data.</text>
</comment>